<evidence type="ECO:0000256" key="2">
    <source>
        <dbReference type="ARBA" id="ARBA00022723"/>
    </source>
</evidence>
<name>A0ABQ5ZXR0_9GAMM</name>
<dbReference type="RefSeq" id="WP_051610505.1">
    <property type="nucleotide sequence ID" value="NZ_BSOR01000041.1"/>
</dbReference>
<evidence type="ECO:0000256" key="6">
    <source>
        <dbReference type="ARBA" id="ARBA00022884"/>
    </source>
</evidence>
<dbReference type="PANTHER" id="PTHR43694">
    <property type="entry name" value="RIBONUCLEASE J"/>
    <property type="match status" value="1"/>
</dbReference>
<dbReference type="InterPro" id="IPR036866">
    <property type="entry name" value="RibonucZ/Hydroxyglut_hydro"/>
</dbReference>
<feature type="domain" description="Metallo-beta-lactamase" evidence="7">
    <location>
        <begin position="27"/>
        <end position="220"/>
    </location>
</feature>
<evidence type="ECO:0000256" key="5">
    <source>
        <dbReference type="ARBA" id="ARBA00022839"/>
    </source>
</evidence>
<evidence type="ECO:0000259" key="7">
    <source>
        <dbReference type="SMART" id="SM00849"/>
    </source>
</evidence>
<dbReference type="Pfam" id="PF07521">
    <property type="entry name" value="RMMBL"/>
    <property type="match status" value="1"/>
</dbReference>
<dbReference type="Pfam" id="PF00753">
    <property type="entry name" value="Lactamase_B"/>
    <property type="match status" value="1"/>
</dbReference>
<keyword evidence="4" id="KW-0862">Zinc</keyword>
<dbReference type="InterPro" id="IPR055132">
    <property type="entry name" value="RNase_J_b_CASP"/>
</dbReference>
<dbReference type="InterPro" id="IPR042173">
    <property type="entry name" value="RNase_J_2"/>
</dbReference>
<dbReference type="PANTHER" id="PTHR43694:SF1">
    <property type="entry name" value="RIBONUCLEASE J"/>
    <property type="match status" value="1"/>
</dbReference>
<dbReference type="CDD" id="cd07714">
    <property type="entry name" value="RNaseJ_MBL-fold"/>
    <property type="match status" value="1"/>
</dbReference>
<comment type="caution">
    <text evidence="8">The sequence shown here is derived from an EMBL/GenBank/DDBJ whole genome shotgun (WGS) entry which is preliminary data.</text>
</comment>
<keyword evidence="3" id="KW-0378">Hydrolase</keyword>
<keyword evidence="1" id="KW-0540">Nuclease</keyword>
<evidence type="ECO:0000256" key="4">
    <source>
        <dbReference type="ARBA" id="ARBA00022833"/>
    </source>
</evidence>
<dbReference type="SMART" id="SM00849">
    <property type="entry name" value="Lactamase_B"/>
    <property type="match status" value="1"/>
</dbReference>
<dbReference type="Proteomes" id="UP001156682">
    <property type="component" value="Unassembled WGS sequence"/>
</dbReference>
<evidence type="ECO:0000256" key="1">
    <source>
        <dbReference type="ARBA" id="ARBA00022722"/>
    </source>
</evidence>
<dbReference type="InterPro" id="IPR001279">
    <property type="entry name" value="Metallo-B-lactamas"/>
</dbReference>
<accession>A0ABQ5ZXR0</accession>
<dbReference type="EMBL" id="BSOR01000041">
    <property type="protein sequence ID" value="GLR64971.1"/>
    <property type="molecule type" value="Genomic_DNA"/>
</dbReference>
<proteinExistence type="predicted"/>
<dbReference type="InterPro" id="IPR011108">
    <property type="entry name" value="RMMBL"/>
</dbReference>
<gene>
    <name evidence="8" type="ORF">GCM10007878_24090</name>
</gene>
<keyword evidence="6" id="KW-0694">RNA-binding</keyword>
<dbReference type="Pfam" id="PF22505">
    <property type="entry name" value="RNase_J_b_CASP"/>
    <property type="match status" value="1"/>
</dbReference>
<evidence type="ECO:0000313" key="9">
    <source>
        <dbReference type="Proteomes" id="UP001156682"/>
    </source>
</evidence>
<keyword evidence="2" id="KW-0479">Metal-binding</keyword>
<sequence>MLSKNKLEIKEKKGPFFMPLGGAGEIGANFYLYGSQGYWIAVDCGQGFINNPSGDPQVLIPDIQAAKDNGIKIQAILITHGHEDHIGALPHLWKKLKCPVYSAPFALELIASRIKDKRLLSQLHSIEPLKTNQFGPFSVEWIPVTHSIPEANGLFIQVAGRNLYHTGDWKLDPAPVLGKTTATQRLQAIGKQGIDVIIGDSTNAPLTGHSESETRVQKGLLDMIRPLPNRVLVTCFASNLARIYSLGKIAQQTKRQVTLLGRSMQRIHGIGKKLDYLNDFPELVAAQELGYLPRHEQLIICTGSQGEPKAALARLAEGKHQFLELEAGDHVIFSSKTIPGNEEAVERLTEQLAARGIQLLTDEDGLIHASGHPAQDEIKQLYEWLRPKHLLAMHGEDYHQDAHCDFAKSLDINSKSVKDGEIYDLSAAPRLMDAIDIPLIQIENR</sequence>
<evidence type="ECO:0000313" key="8">
    <source>
        <dbReference type="EMBL" id="GLR64971.1"/>
    </source>
</evidence>
<protein>
    <recommendedName>
        <fullName evidence="7">Metallo-beta-lactamase domain-containing protein</fullName>
    </recommendedName>
</protein>
<organism evidence="8 9">
    <name type="scientific">Marinospirillum insulare</name>
    <dbReference type="NCBI Taxonomy" id="217169"/>
    <lineage>
        <taxon>Bacteria</taxon>
        <taxon>Pseudomonadati</taxon>
        <taxon>Pseudomonadota</taxon>
        <taxon>Gammaproteobacteria</taxon>
        <taxon>Oceanospirillales</taxon>
        <taxon>Oceanospirillaceae</taxon>
        <taxon>Marinospirillum</taxon>
    </lineage>
</organism>
<dbReference type="Gene3D" id="3.60.15.10">
    <property type="entry name" value="Ribonuclease Z/Hydroxyacylglutathione hydrolase-like"/>
    <property type="match status" value="1"/>
</dbReference>
<reference evidence="9" key="1">
    <citation type="journal article" date="2019" name="Int. J. Syst. Evol. Microbiol.">
        <title>The Global Catalogue of Microorganisms (GCM) 10K type strain sequencing project: providing services to taxonomists for standard genome sequencing and annotation.</title>
        <authorList>
            <consortium name="The Broad Institute Genomics Platform"/>
            <consortium name="The Broad Institute Genome Sequencing Center for Infectious Disease"/>
            <person name="Wu L."/>
            <person name="Ma J."/>
        </authorList>
    </citation>
    <scope>NUCLEOTIDE SEQUENCE [LARGE SCALE GENOMIC DNA]</scope>
    <source>
        <strain evidence="9">NBRC 100033</strain>
    </source>
</reference>
<dbReference type="Gene3D" id="3.40.50.10710">
    <property type="entry name" value="Metallo-hydrolase/oxidoreductase"/>
    <property type="match status" value="1"/>
</dbReference>
<keyword evidence="5" id="KW-0269">Exonuclease</keyword>
<dbReference type="SUPFAM" id="SSF56281">
    <property type="entry name" value="Metallo-hydrolase/oxidoreductase"/>
    <property type="match status" value="1"/>
</dbReference>
<evidence type="ECO:0000256" key="3">
    <source>
        <dbReference type="ARBA" id="ARBA00022801"/>
    </source>
</evidence>
<keyword evidence="9" id="KW-1185">Reference proteome</keyword>